<organism evidence="2">
    <name type="scientific">marine sediment metagenome</name>
    <dbReference type="NCBI Taxonomy" id="412755"/>
    <lineage>
        <taxon>unclassified sequences</taxon>
        <taxon>metagenomes</taxon>
        <taxon>ecological metagenomes</taxon>
    </lineage>
</organism>
<feature type="non-terminal residue" evidence="2">
    <location>
        <position position="1"/>
    </location>
</feature>
<evidence type="ECO:0000256" key="1">
    <source>
        <dbReference type="SAM" id="MobiDB-lite"/>
    </source>
</evidence>
<evidence type="ECO:0008006" key="3">
    <source>
        <dbReference type="Google" id="ProtNLM"/>
    </source>
</evidence>
<accession>A0A0F9JSJ2</accession>
<protein>
    <recommendedName>
        <fullName evidence="3">Portal protein</fullName>
    </recommendedName>
</protein>
<feature type="compositionally biased region" description="Basic and acidic residues" evidence="1">
    <location>
        <begin position="75"/>
        <end position="84"/>
    </location>
</feature>
<dbReference type="EMBL" id="LAZR01010729">
    <property type="protein sequence ID" value="KKM65411.1"/>
    <property type="molecule type" value="Genomic_DNA"/>
</dbReference>
<dbReference type="AlphaFoldDB" id="A0A0F9JSJ2"/>
<dbReference type="InterPro" id="IPR056909">
    <property type="entry name" value="SU10_portal"/>
</dbReference>
<sequence>PTPDDEVTGAPIQNEEQNLKWKTEYRSNVLKNMPWVSTVHPGHLIVPDGLVDFDETRWVAHWIRRPLHEVQNDKRLKNTDDLKPTRVTSAQSGDSAGRTVELTDLFEIRDKQTQRVFIIAPSSTDKVLLFEPDEMQYEGRVPFHPIVFNEDDDAFWGIPDANILEPHQLEMNETNTQIMKHRRMSLIKFLYQTKSIKEEELDKMLSEDVMGGVQVSDINQVKPLQVAAIPQDLLIAKQNIWDDVRQEFGFSQNQGGDFNNRRGGDTTATEAEIVRQASEIRVDERRDLVADVLVDIMRDVHRVIFGNWTETEVIDVVGPQGRPIFVKFTGKMLEAGQYDIKIDPDSSLPETKAAREQKAMLLYGQFRTNPLIDPVKLTQYLLHEMQGVAFDDMMRNLGMEGGGTEDKPLEIEELGKLQGRAIQELGSKADNIESLGPGGGNDAAA</sequence>
<dbReference type="Pfam" id="PF23899">
    <property type="entry name" value="SU10_portal"/>
    <property type="match status" value="1"/>
</dbReference>
<evidence type="ECO:0000313" key="2">
    <source>
        <dbReference type="EMBL" id="KKM65411.1"/>
    </source>
</evidence>
<gene>
    <name evidence="2" type="ORF">LCGC14_1491600</name>
</gene>
<name>A0A0F9JSJ2_9ZZZZ</name>
<proteinExistence type="predicted"/>
<feature type="region of interest" description="Disordered" evidence="1">
    <location>
        <begin position="75"/>
        <end position="95"/>
    </location>
</feature>
<comment type="caution">
    <text evidence="2">The sequence shown here is derived from an EMBL/GenBank/DDBJ whole genome shotgun (WGS) entry which is preliminary data.</text>
</comment>
<feature type="compositionally biased region" description="Gly residues" evidence="1">
    <location>
        <begin position="436"/>
        <end position="445"/>
    </location>
</feature>
<reference evidence="2" key="1">
    <citation type="journal article" date="2015" name="Nature">
        <title>Complex archaea that bridge the gap between prokaryotes and eukaryotes.</title>
        <authorList>
            <person name="Spang A."/>
            <person name="Saw J.H."/>
            <person name="Jorgensen S.L."/>
            <person name="Zaremba-Niedzwiedzka K."/>
            <person name="Martijn J."/>
            <person name="Lind A.E."/>
            <person name="van Eijk R."/>
            <person name="Schleper C."/>
            <person name="Guy L."/>
            <person name="Ettema T.J."/>
        </authorList>
    </citation>
    <scope>NUCLEOTIDE SEQUENCE</scope>
</reference>
<feature type="region of interest" description="Disordered" evidence="1">
    <location>
        <begin position="426"/>
        <end position="445"/>
    </location>
</feature>